<dbReference type="EMBL" id="JARACI010000501">
    <property type="protein sequence ID" value="MDD9205456.1"/>
    <property type="molecule type" value="Genomic_DNA"/>
</dbReference>
<dbReference type="Gene3D" id="1.10.287.40">
    <property type="entry name" value="Serine-tRNA synthetase, tRNA binding domain"/>
    <property type="match status" value="1"/>
</dbReference>
<evidence type="ECO:0000313" key="8">
    <source>
        <dbReference type="EMBL" id="MDD9205456.1"/>
    </source>
</evidence>
<sequence length="143" mass="15324">MIDLRALRADPETARASQRARGTDPALVDAALEADARRRATLVTFEELRAEQKTVSKGVGKASPEERPGILARAKKLAEQVKVAQAEADAAAAESEVLARQIPNIVLDGVPAGGEDDFVVLREEGQVRDFAAEGFAPQDHLEL</sequence>
<dbReference type="InterPro" id="IPR015866">
    <property type="entry name" value="Ser-tRNA-synth_1_N"/>
</dbReference>
<evidence type="ECO:0000256" key="4">
    <source>
        <dbReference type="ARBA" id="ARBA00047929"/>
    </source>
</evidence>
<evidence type="ECO:0000256" key="1">
    <source>
        <dbReference type="ARBA" id="ARBA00010728"/>
    </source>
</evidence>
<keyword evidence="8" id="KW-0436">Ligase</keyword>
<keyword evidence="2" id="KW-0963">Cytoplasm</keyword>
<feature type="region of interest" description="Disordered" evidence="6">
    <location>
        <begin position="1"/>
        <end position="24"/>
    </location>
</feature>
<evidence type="ECO:0000256" key="3">
    <source>
        <dbReference type="ARBA" id="ARBA00022917"/>
    </source>
</evidence>
<feature type="non-terminal residue" evidence="8">
    <location>
        <position position="143"/>
    </location>
</feature>
<comment type="catalytic activity">
    <reaction evidence="5">
        <text>tRNA(Ser) + L-serine + ATP = L-seryl-tRNA(Ser) + AMP + diphosphate + H(+)</text>
        <dbReference type="Rhea" id="RHEA:12292"/>
        <dbReference type="Rhea" id="RHEA-COMP:9669"/>
        <dbReference type="Rhea" id="RHEA-COMP:9703"/>
        <dbReference type="ChEBI" id="CHEBI:15378"/>
        <dbReference type="ChEBI" id="CHEBI:30616"/>
        <dbReference type="ChEBI" id="CHEBI:33019"/>
        <dbReference type="ChEBI" id="CHEBI:33384"/>
        <dbReference type="ChEBI" id="CHEBI:78442"/>
        <dbReference type="ChEBI" id="CHEBI:78533"/>
        <dbReference type="ChEBI" id="CHEBI:456215"/>
        <dbReference type="EC" id="6.1.1.11"/>
    </reaction>
</comment>
<name>A0ABT5TTS4_9MICO</name>
<evidence type="ECO:0000256" key="6">
    <source>
        <dbReference type="SAM" id="MobiDB-lite"/>
    </source>
</evidence>
<dbReference type="Proteomes" id="UP001165561">
    <property type="component" value="Unassembled WGS sequence"/>
</dbReference>
<evidence type="ECO:0000313" key="9">
    <source>
        <dbReference type="Proteomes" id="UP001165561"/>
    </source>
</evidence>
<keyword evidence="9" id="KW-1185">Reference proteome</keyword>
<reference evidence="8" key="1">
    <citation type="submission" date="2023-02" db="EMBL/GenBank/DDBJ databases">
        <title>Georgenia sp.10Sc9-8, isolated from a soil sample collected from the Taklamakan desert.</title>
        <authorList>
            <person name="Liu S."/>
        </authorList>
    </citation>
    <scope>NUCLEOTIDE SEQUENCE</scope>
    <source>
        <strain evidence="8">10Sc9-8</strain>
    </source>
</reference>
<dbReference type="InterPro" id="IPR010978">
    <property type="entry name" value="tRNA-bd_arm"/>
</dbReference>
<evidence type="ECO:0000256" key="5">
    <source>
        <dbReference type="ARBA" id="ARBA00048823"/>
    </source>
</evidence>
<accession>A0ABT5TTS4</accession>
<dbReference type="PANTHER" id="PTHR43697">
    <property type="entry name" value="SERYL-TRNA SYNTHETASE"/>
    <property type="match status" value="1"/>
</dbReference>
<dbReference type="PANTHER" id="PTHR43697:SF1">
    <property type="entry name" value="SERINE--TRNA LIGASE"/>
    <property type="match status" value="1"/>
</dbReference>
<organism evidence="8 9">
    <name type="scientific">Georgenia halotolerans</name>
    <dbReference type="NCBI Taxonomy" id="3028317"/>
    <lineage>
        <taxon>Bacteria</taxon>
        <taxon>Bacillati</taxon>
        <taxon>Actinomycetota</taxon>
        <taxon>Actinomycetes</taxon>
        <taxon>Micrococcales</taxon>
        <taxon>Bogoriellaceae</taxon>
        <taxon>Georgenia</taxon>
    </lineage>
</organism>
<proteinExistence type="inferred from homology"/>
<feature type="domain" description="Serine-tRNA synthetase type1 N-terminal" evidence="7">
    <location>
        <begin position="1"/>
        <end position="106"/>
    </location>
</feature>
<gene>
    <name evidence="8" type="ORF">PU560_03105</name>
</gene>
<comment type="catalytic activity">
    <reaction evidence="4">
        <text>tRNA(Sec) + L-serine + ATP = L-seryl-tRNA(Sec) + AMP + diphosphate + H(+)</text>
        <dbReference type="Rhea" id="RHEA:42580"/>
        <dbReference type="Rhea" id="RHEA-COMP:9742"/>
        <dbReference type="Rhea" id="RHEA-COMP:10128"/>
        <dbReference type="ChEBI" id="CHEBI:15378"/>
        <dbReference type="ChEBI" id="CHEBI:30616"/>
        <dbReference type="ChEBI" id="CHEBI:33019"/>
        <dbReference type="ChEBI" id="CHEBI:33384"/>
        <dbReference type="ChEBI" id="CHEBI:78442"/>
        <dbReference type="ChEBI" id="CHEBI:78533"/>
        <dbReference type="ChEBI" id="CHEBI:456215"/>
        <dbReference type="EC" id="6.1.1.11"/>
    </reaction>
</comment>
<evidence type="ECO:0000256" key="2">
    <source>
        <dbReference type="ARBA" id="ARBA00022490"/>
    </source>
</evidence>
<dbReference type="GO" id="GO:0016874">
    <property type="term" value="F:ligase activity"/>
    <property type="evidence" value="ECO:0007669"/>
    <property type="project" value="UniProtKB-KW"/>
</dbReference>
<evidence type="ECO:0000259" key="7">
    <source>
        <dbReference type="Pfam" id="PF02403"/>
    </source>
</evidence>
<dbReference type="SUPFAM" id="SSF46589">
    <property type="entry name" value="tRNA-binding arm"/>
    <property type="match status" value="1"/>
</dbReference>
<comment type="caution">
    <text evidence="8">The sequence shown here is derived from an EMBL/GenBank/DDBJ whole genome shotgun (WGS) entry which is preliminary data.</text>
</comment>
<feature type="compositionally biased region" description="Basic and acidic residues" evidence="6">
    <location>
        <begin position="1"/>
        <end position="13"/>
    </location>
</feature>
<keyword evidence="3" id="KW-0648">Protein biosynthesis</keyword>
<dbReference type="InterPro" id="IPR042103">
    <property type="entry name" value="SerRS_1_N_sf"/>
</dbReference>
<protein>
    <submittedName>
        <fullName evidence="8">Serine--tRNA ligase</fullName>
    </submittedName>
</protein>
<comment type="similarity">
    <text evidence="1">Belongs to the class-II aminoacyl-tRNA synthetase family. Type-1 seryl-tRNA synthetase subfamily.</text>
</comment>
<dbReference type="Pfam" id="PF02403">
    <property type="entry name" value="Seryl_tRNA_N"/>
    <property type="match status" value="1"/>
</dbReference>